<dbReference type="OrthoDB" id="9795078at2"/>
<keyword evidence="4 10" id="KW-1133">Transmembrane helix</keyword>
<dbReference type="InterPro" id="IPR003660">
    <property type="entry name" value="HAMP_dom"/>
</dbReference>
<dbReference type="SUPFAM" id="SSF58104">
    <property type="entry name" value="Methyl-accepting chemotaxis protein (MCP) signaling domain"/>
    <property type="match status" value="1"/>
</dbReference>
<dbReference type="PROSITE" id="PS50885">
    <property type="entry name" value="HAMP"/>
    <property type="match status" value="1"/>
</dbReference>
<dbReference type="PANTHER" id="PTHR43531">
    <property type="entry name" value="PROTEIN ICFG"/>
    <property type="match status" value="1"/>
</dbReference>
<evidence type="ECO:0000313" key="14">
    <source>
        <dbReference type="Proteomes" id="UP000025238"/>
    </source>
</evidence>
<accession>A0A023WV93</accession>
<organism evidence="13 14">
    <name type="scientific">Stutzerimonas stutzeri</name>
    <name type="common">Pseudomonas stutzeri</name>
    <dbReference type="NCBI Taxonomy" id="316"/>
    <lineage>
        <taxon>Bacteria</taxon>
        <taxon>Pseudomonadati</taxon>
        <taxon>Pseudomonadota</taxon>
        <taxon>Gammaproteobacteria</taxon>
        <taxon>Pseudomonadales</taxon>
        <taxon>Pseudomonadaceae</taxon>
        <taxon>Stutzerimonas</taxon>
    </lineage>
</organism>
<dbReference type="FunFam" id="1.10.287.950:FF:000001">
    <property type="entry name" value="Methyl-accepting chemotaxis sensory transducer"/>
    <property type="match status" value="1"/>
</dbReference>
<dbReference type="Proteomes" id="UP000025238">
    <property type="component" value="Chromosome"/>
</dbReference>
<dbReference type="KEGG" id="pstu:UIB01_14590"/>
<dbReference type="Pfam" id="PF12729">
    <property type="entry name" value="4HB_MCP_1"/>
    <property type="match status" value="1"/>
</dbReference>
<evidence type="ECO:0000313" key="13">
    <source>
        <dbReference type="EMBL" id="AHY43640.1"/>
    </source>
</evidence>
<feature type="compositionally biased region" description="Low complexity" evidence="9">
    <location>
        <begin position="514"/>
        <end position="528"/>
    </location>
</feature>
<feature type="region of interest" description="Disordered" evidence="9">
    <location>
        <begin position="504"/>
        <end position="531"/>
    </location>
</feature>
<evidence type="ECO:0000259" key="12">
    <source>
        <dbReference type="PROSITE" id="PS50885"/>
    </source>
</evidence>
<evidence type="ECO:0000256" key="2">
    <source>
        <dbReference type="ARBA" id="ARBA00022500"/>
    </source>
</evidence>
<dbReference type="Gene3D" id="1.10.287.950">
    <property type="entry name" value="Methyl-accepting chemotaxis protein"/>
    <property type="match status" value="1"/>
</dbReference>
<evidence type="ECO:0000256" key="9">
    <source>
        <dbReference type="SAM" id="MobiDB-lite"/>
    </source>
</evidence>
<dbReference type="EMBL" id="CP007509">
    <property type="protein sequence ID" value="AHY43640.1"/>
    <property type="molecule type" value="Genomic_DNA"/>
</dbReference>
<feature type="transmembrane region" description="Helical" evidence="10">
    <location>
        <begin position="190"/>
        <end position="210"/>
    </location>
</feature>
<evidence type="ECO:0000256" key="10">
    <source>
        <dbReference type="SAM" id="Phobius"/>
    </source>
</evidence>
<name>A0A023WV93_STUST</name>
<evidence type="ECO:0000256" key="1">
    <source>
        <dbReference type="ARBA" id="ARBA00004141"/>
    </source>
</evidence>
<keyword evidence="5 10" id="KW-0472">Membrane</keyword>
<dbReference type="InterPro" id="IPR051310">
    <property type="entry name" value="MCP_chemotaxis"/>
</dbReference>
<evidence type="ECO:0000256" key="7">
    <source>
        <dbReference type="ARBA" id="ARBA00029447"/>
    </source>
</evidence>
<dbReference type="Pfam" id="PF00015">
    <property type="entry name" value="MCPsignal"/>
    <property type="match status" value="1"/>
</dbReference>
<reference evidence="13 14" key="1">
    <citation type="submission" date="2014-03" db="EMBL/GenBank/DDBJ databases">
        <title>Complete genome sequence of Pseudomonas stutzeri 19SMN4.</title>
        <authorList>
            <person name="Brunet-Galmes I."/>
            <person name="Nogales B."/>
            <person name="Busquets A."/>
            <person name="Pena A."/>
            <person name="Gomila M."/>
            <person name="Garcia-Valdes E."/>
            <person name="Lalucat J."/>
            <person name="Bennasar A."/>
            <person name="Bosch R."/>
        </authorList>
    </citation>
    <scope>NUCLEOTIDE SEQUENCE [LARGE SCALE GENOMIC DNA]</scope>
    <source>
        <strain evidence="13 14">19SMN4</strain>
    </source>
</reference>
<dbReference type="GO" id="GO:0006935">
    <property type="term" value="P:chemotaxis"/>
    <property type="evidence" value="ECO:0007669"/>
    <property type="project" value="UniProtKB-KW"/>
</dbReference>
<dbReference type="GO" id="GO:0005886">
    <property type="term" value="C:plasma membrane"/>
    <property type="evidence" value="ECO:0007669"/>
    <property type="project" value="TreeGrafter"/>
</dbReference>
<protein>
    <submittedName>
        <fullName evidence="13">Chemotaxis protein</fullName>
    </submittedName>
</protein>
<feature type="domain" description="Methyl-accepting transducer" evidence="11">
    <location>
        <begin position="272"/>
        <end position="487"/>
    </location>
</feature>
<sequence>MNWFMKLSLAKKLLSAFFTLALIAAGMGLYGLSNIISVGNALNGLYQNNLVATAKAQNAYTQYLIYTRTALRLLTQEGAAREETVKRAIEYRQVSQDAFDEYRKTVMSDVEIKIADNIQQGLDAYIAGVQNALALAREDRAAEGMAIINGPLRPISHEIESNFEALVGEMLKQGAAADQAATNTVASMKVVMGIVIALAVLAAILFGMFLTRVVVRQLGGEPDYARDVVQRIAQGDLTVKVNLRKGDEDSLLAAMNSMVARLTDVIGQVTASANSLASASEQVSASSGTLSQNATEQASSVEEISASIEETAATVTQNAENAGLTDSMATQSASSAKEGGEAVRETVDAMKSIADKISIIDDIAYQTNLLALNAAIEAARAGDHGKGFAVVAAEVRKLAERSQVAAQEIGALAGSSVKMSERAGTLLEEMLPSIGKTADLVKEIAAASQEQRSGIDQINGAIVELSKTTQANASASEELSATADEMSSQALQLQSVMQFFKTEQQRAERVSGNARSARPTSARSATQSGVSTDAVDEKLFVNF</sequence>
<evidence type="ECO:0000259" key="11">
    <source>
        <dbReference type="PROSITE" id="PS50111"/>
    </source>
</evidence>
<gene>
    <name evidence="13" type="ORF">UIB01_14590</name>
</gene>
<evidence type="ECO:0000256" key="4">
    <source>
        <dbReference type="ARBA" id="ARBA00022989"/>
    </source>
</evidence>
<feature type="domain" description="HAMP" evidence="12">
    <location>
        <begin position="226"/>
        <end position="267"/>
    </location>
</feature>
<dbReference type="PANTHER" id="PTHR43531:SF11">
    <property type="entry name" value="METHYL-ACCEPTING CHEMOTAXIS PROTEIN 3"/>
    <property type="match status" value="1"/>
</dbReference>
<evidence type="ECO:0000256" key="8">
    <source>
        <dbReference type="PROSITE-ProRule" id="PRU00284"/>
    </source>
</evidence>
<comment type="subcellular location">
    <subcellularLocation>
        <location evidence="1">Membrane</location>
        <topology evidence="1">Multi-pass membrane protein</topology>
    </subcellularLocation>
</comment>
<dbReference type="SMART" id="SM00283">
    <property type="entry name" value="MA"/>
    <property type="match status" value="1"/>
</dbReference>
<evidence type="ECO:0000256" key="5">
    <source>
        <dbReference type="ARBA" id="ARBA00023136"/>
    </source>
</evidence>
<dbReference type="PROSITE" id="PS50111">
    <property type="entry name" value="CHEMOTAXIS_TRANSDUC_2"/>
    <property type="match status" value="1"/>
</dbReference>
<dbReference type="InterPro" id="IPR004089">
    <property type="entry name" value="MCPsignal_dom"/>
</dbReference>
<evidence type="ECO:0000256" key="6">
    <source>
        <dbReference type="ARBA" id="ARBA00023224"/>
    </source>
</evidence>
<dbReference type="AlphaFoldDB" id="A0A023WV93"/>
<dbReference type="GO" id="GO:0004888">
    <property type="term" value="F:transmembrane signaling receptor activity"/>
    <property type="evidence" value="ECO:0007669"/>
    <property type="project" value="TreeGrafter"/>
</dbReference>
<comment type="similarity">
    <text evidence="7">Belongs to the methyl-accepting chemotaxis (MCP) protein family.</text>
</comment>
<keyword evidence="6 8" id="KW-0807">Transducer</keyword>
<dbReference type="InterPro" id="IPR024478">
    <property type="entry name" value="HlyB_4HB_MCP"/>
</dbReference>
<proteinExistence type="inferred from homology"/>
<keyword evidence="3 10" id="KW-0812">Transmembrane</keyword>
<evidence type="ECO:0000256" key="3">
    <source>
        <dbReference type="ARBA" id="ARBA00022692"/>
    </source>
</evidence>
<dbReference type="PATRIC" id="fig|316.97.peg.2918"/>
<feature type="region of interest" description="Disordered" evidence="9">
    <location>
        <begin position="321"/>
        <end position="341"/>
    </location>
</feature>
<keyword evidence="2" id="KW-0145">Chemotaxis</keyword>
<dbReference type="GO" id="GO:0007165">
    <property type="term" value="P:signal transduction"/>
    <property type="evidence" value="ECO:0007669"/>
    <property type="project" value="UniProtKB-KW"/>
</dbReference>